<dbReference type="SUPFAM" id="SSF100950">
    <property type="entry name" value="NagB/RpiA/CoA transferase-like"/>
    <property type="match status" value="1"/>
</dbReference>
<keyword evidence="5" id="KW-1185">Reference proteome</keyword>
<dbReference type="NCBIfam" id="TIGR00021">
    <property type="entry name" value="rpiA"/>
    <property type="match status" value="1"/>
</dbReference>
<evidence type="ECO:0000313" key="5">
    <source>
        <dbReference type="Proteomes" id="UP000234881"/>
    </source>
</evidence>
<dbReference type="PANTHER" id="PTHR43748:SF3">
    <property type="entry name" value="RIBOSE-5-PHOSPHATE ISOMERASE 3, CHLOROPLASTIC-RELATED"/>
    <property type="match status" value="1"/>
</dbReference>
<comment type="pathway">
    <text evidence="3">Carbohydrate degradation; pentose phosphate pathway; D-ribose 5-phosphate from D-ribulose 5-phosphate (non-oxidative stage): step 1/1.</text>
</comment>
<organism evidence="4 5">
    <name type="scientific">Cohaesibacter celericrescens</name>
    <dbReference type="NCBI Taxonomy" id="2067669"/>
    <lineage>
        <taxon>Bacteria</taxon>
        <taxon>Pseudomonadati</taxon>
        <taxon>Pseudomonadota</taxon>
        <taxon>Alphaproteobacteria</taxon>
        <taxon>Hyphomicrobiales</taxon>
        <taxon>Cohaesibacteraceae</taxon>
    </lineage>
</organism>
<accession>A0A2N5XQN9</accession>
<comment type="subunit">
    <text evidence="3">Homodimer.</text>
</comment>
<dbReference type="RefSeq" id="WP_101534049.1">
    <property type="nucleotide sequence ID" value="NZ_JBFHIU010000014.1"/>
</dbReference>
<feature type="binding site" evidence="3">
    <location>
        <begin position="27"/>
        <end position="30"/>
    </location>
    <ligand>
        <name>substrate</name>
    </ligand>
</feature>
<dbReference type="FunFam" id="3.40.50.1360:FF:000001">
    <property type="entry name" value="Ribose-5-phosphate isomerase A"/>
    <property type="match status" value="1"/>
</dbReference>
<dbReference type="InterPro" id="IPR050262">
    <property type="entry name" value="Ribose-5P_isomerase"/>
</dbReference>
<evidence type="ECO:0000313" key="4">
    <source>
        <dbReference type="EMBL" id="PLW76760.1"/>
    </source>
</evidence>
<feature type="binding site" evidence="3">
    <location>
        <begin position="95"/>
        <end position="98"/>
    </location>
    <ligand>
        <name>substrate</name>
    </ligand>
</feature>
<evidence type="ECO:0000256" key="1">
    <source>
        <dbReference type="ARBA" id="ARBA00001713"/>
    </source>
</evidence>
<evidence type="ECO:0000256" key="3">
    <source>
        <dbReference type="HAMAP-Rule" id="MF_00170"/>
    </source>
</evidence>
<dbReference type="SUPFAM" id="SSF75445">
    <property type="entry name" value="D-ribose-5-phosphate isomerase (RpiA), lid domain"/>
    <property type="match status" value="1"/>
</dbReference>
<dbReference type="CDD" id="cd01398">
    <property type="entry name" value="RPI_A"/>
    <property type="match status" value="1"/>
</dbReference>
<comment type="catalytic activity">
    <reaction evidence="1 3">
        <text>aldehydo-D-ribose 5-phosphate = D-ribulose 5-phosphate</text>
        <dbReference type="Rhea" id="RHEA:14657"/>
        <dbReference type="ChEBI" id="CHEBI:58121"/>
        <dbReference type="ChEBI" id="CHEBI:58273"/>
        <dbReference type="EC" id="5.3.1.6"/>
    </reaction>
</comment>
<dbReference type="NCBIfam" id="NF001924">
    <property type="entry name" value="PRK00702.1"/>
    <property type="match status" value="1"/>
</dbReference>
<feature type="active site" description="Proton acceptor" evidence="3">
    <location>
        <position position="104"/>
    </location>
</feature>
<dbReference type="Proteomes" id="UP000234881">
    <property type="component" value="Unassembled WGS sequence"/>
</dbReference>
<comment type="function">
    <text evidence="3">Catalyzes the reversible conversion of ribose-5-phosphate to ribulose 5-phosphate.</text>
</comment>
<proteinExistence type="inferred from homology"/>
<sequence length="232" mass="24209">MSEEFKREAAAAALEFVNDGMKLGIGTGSTAVHLVELLGQKVAAGLTVVGVPTSERTARLCEKVGVPLTTLEETPQLDLAIDGADEIDPQMRLIKGGGGSLLREKIVAAASKNMIVIADQSKVVETLGAFPLPIEVMPFGLGATWVALENVCARFGMQGGLALRKKADGENFVTDGQHFIIDASFGRISDVDGLDMALRAIPGVVETGLFIGIASKAVVAGKEGVVILEPRA</sequence>
<dbReference type="PANTHER" id="PTHR43748">
    <property type="entry name" value="RIBOSE-5-PHOSPHATE ISOMERASE 3, CHLOROPLASTIC-RELATED"/>
    <property type="match status" value="1"/>
</dbReference>
<gene>
    <name evidence="3" type="primary">rpiA</name>
    <name evidence="4" type="ORF">C0081_11880</name>
</gene>
<dbReference type="Gene3D" id="3.40.50.1360">
    <property type="match status" value="1"/>
</dbReference>
<evidence type="ECO:0000256" key="2">
    <source>
        <dbReference type="ARBA" id="ARBA00023235"/>
    </source>
</evidence>
<dbReference type="UniPathway" id="UPA00115">
    <property type="reaction ID" value="UER00412"/>
</dbReference>
<dbReference type="InterPro" id="IPR020672">
    <property type="entry name" value="Ribose5P_isomerase_typA_subgr"/>
</dbReference>
<dbReference type="Gene3D" id="3.30.70.260">
    <property type="match status" value="1"/>
</dbReference>
<dbReference type="OrthoDB" id="5870696at2"/>
<dbReference type="InterPro" id="IPR004788">
    <property type="entry name" value="Ribose5P_isomerase_type_A"/>
</dbReference>
<reference evidence="4 5" key="1">
    <citation type="submission" date="2018-01" db="EMBL/GenBank/DDBJ databases">
        <title>The draft genome sequence of Cohaesibacter sp. H1304.</title>
        <authorList>
            <person name="Wang N.-N."/>
            <person name="Du Z.-J."/>
        </authorList>
    </citation>
    <scope>NUCLEOTIDE SEQUENCE [LARGE SCALE GENOMIC DNA]</scope>
    <source>
        <strain evidence="4 5">H1304</strain>
    </source>
</reference>
<keyword evidence="2 3" id="KW-0413">Isomerase</keyword>
<feature type="binding site" evidence="3">
    <location>
        <position position="122"/>
    </location>
    <ligand>
        <name>substrate</name>
    </ligand>
</feature>
<protein>
    <recommendedName>
        <fullName evidence="3">Ribose-5-phosphate isomerase A</fullName>
        <ecNumber evidence="3">5.3.1.6</ecNumber>
    </recommendedName>
    <alternativeName>
        <fullName evidence="3">Phosphoriboisomerase A</fullName>
        <shortName evidence="3">PRI</shortName>
    </alternativeName>
</protein>
<dbReference type="AlphaFoldDB" id="A0A2N5XQN9"/>
<dbReference type="InterPro" id="IPR037171">
    <property type="entry name" value="NagB/RpiA_transferase-like"/>
</dbReference>
<dbReference type="EMBL" id="PKUQ01000022">
    <property type="protein sequence ID" value="PLW76760.1"/>
    <property type="molecule type" value="Genomic_DNA"/>
</dbReference>
<name>A0A2N5XQN9_9HYPH</name>
<dbReference type="Pfam" id="PF06026">
    <property type="entry name" value="Rib_5-P_isom_A"/>
    <property type="match status" value="1"/>
</dbReference>
<dbReference type="EC" id="5.3.1.6" evidence="3"/>
<dbReference type="GO" id="GO:0009052">
    <property type="term" value="P:pentose-phosphate shunt, non-oxidative branch"/>
    <property type="evidence" value="ECO:0007669"/>
    <property type="project" value="UniProtKB-UniRule"/>
</dbReference>
<dbReference type="HAMAP" id="MF_00170">
    <property type="entry name" value="Rib_5P_isom_A"/>
    <property type="match status" value="1"/>
</dbReference>
<comment type="caution">
    <text evidence="4">The sequence shown here is derived from an EMBL/GenBank/DDBJ whole genome shotgun (WGS) entry which is preliminary data.</text>
</comment>
<dbReference type="GO" id="GO:0004751">
    <property type="term" value="F:ribose-5-phosphate isomerase activity"/>
    <property type="evidence" value="ECO:0007669"/>
    <property type="project" value="UniProtKB-UniRule"/>
</dbReference>
<comment type="similarity">
    <text evidence="3">Belongs to the ribose 5-phosphate isomerase family.</text>
</comment>
<feature type="binding site" evidence="3">
    <location>
        <begin position="82"/>
        <end position="85"/>
    </location>
    <ligand>
        <name>substrate</name>
    </ligand>
</feature>